<dbReference type="PIRSF" id="PIRSF004848">
    <property type="entry name" value="YBL036c_PLPDEIII"/>
    <property type="match status" value="1"/>
</dbReference>
<evidence type="ECO:0000259" key="5">
    <source>
        <dbReference type="Pfam" id="PF01168"/>
    </source>
</evidence>
<dbReference type="SUPFAM" id="SSF51419">
    <property type="entry name" value="PLP-binding barrel"/>
    <property type="match status" value="1"/>
</dbReference>
<protein>
    <recommendedName>
        <fullName evidence="2">Pyridoxal phosphate homeostasis protein</fullName>
        <shortName evidence="2">PLP homeostasis protein</shortName>
    </recommendedName>
</protein>
<feature type="modified residue" description="N6-(pyridoxal phosphate)lysine" evidence="2 3">
    <location>
        <position position="37"/>
    </location>
</feature>
<accession>A0A937J5T9</accession>
<dbReference type="InterPro" id="IPR029066">
    <property type="entry name" value="PLP-binding_barrel"/>
</dbReference>
<comment type="cofactor">
    <cofactor evidence="3">
        <name>pyridoxal 5'-phosphate</name>
        <dbReference type="ChEBI" id="CHEBI:597326"/>
    </cofactor>
</comment>
<evidence type="ECO:0000256" key="4">
    <source>
        <dbReference type="RuleBase" id="RU004514"/>
    </source>
</evidence>
<dbReference type="PANTHER" id="PTHR10146:SF14">
    <property type="entry name" value="PYRIDOXAL PHOSPHATE HOMEOSTASIS PROTEIN"/>
    <property type="match status" value="1"/>
</dbReference>
<evidence type="ECO:0000256" key="3">
    <source>
        <dbReference type="PIRSR" id="PIRSR004848-1"/>
    </source>
</evidence>
<dbReference type="EMBL" id="JADHSG010000003">
    <property type="protein sequence ID" value="MBL6903186.1"/>
    <property type="molecule type" value="Genomic_DNA"/>
</dbReference>
<comment type="function">
    <text evidence="2">Pyridoxal 5'-phosphate (PLP)-binding protein, which is involved in PLP homeostasis.</text>
</comment>
<dbReference type="PANTHER" id="PTHR10146">
    <property type="entry name" value="PROLINE SYNTHETASE CO-TRANSCRIBED BACTERIAL HOMOLOG PROTEIN"/>
    <property type="match status" value="1"/>
</dbReference>
<dbReference type="Proteomes" id="UP000705230">
    <property type="component" value="Unassembled WGS sequence"/>
</dbReference>
<proteinExistence type="inferred from homology"/>
<organism evidence="6 7">
    <name type="scientific">SAR86 cluster bacterium</name>
    <dbReference type="NCBI Taxonomy" id="2030880"/>
    <lineage>
        <taxon>Bacteria</taxon>
        <taxon>Pseudomonadati</taxon>
        <taxon>Pseudomonadota</taxon>
        <taxon>Gammaproteobacteria</taxon>
        <taxon>SAR86 cluster</taxon>
    </lineage>
</organism>
<dbReference type="Pfam" id="PF01168">
    <property type="entry name" value="Ala_racemase_N"/>
    <property type="match status" value="1"/>
</dbReference>
<gene>
    <name evidence="6" type="ORF">ISR29_03185</name>
</gene>
<feature type="domain" description="Alanine racemase N-terminal" evidence="5">
    <location>
        <begin position="31"/>
        <end position="226"/>
    </location>
</feature>
<dbReference type="NCBIfam" id="TIGR00044">
    <property type="entry name" value="YggS family pyridoxal phosphate-dependent enzyme"/>
    <property type="match status" value="1"/>
</dbReference>
<evidence type="ECO:0000256" key="1">
    <source>
        <dbReference type="ARBA" id="ARBA00022898"/>
    </source>
</evidence>
<dbReference type="AlphaFoldDB" id="A0A937J5T9"/>
<sequence>MHDPINNNIKVFKERFLDACSKSSRKASDISIIAVSKKKENSIIRQVFAGGFKNFGENFAQELAQKSEDLKDLNIVWHFIGPIQSNKVNLVASSADWVHSIDRKKIISKLDNACKKNNKVMNVCIQINIDNEDTKSGIHPDNLLEFSAFIKEHTNLKLRGMMVLPKLSDDLTHNEKVMRKCFALHANLKLVNPDANILSMGTTSDFESAIKCGSNMIRIGESIFGKRL</sequence>
<comment type="caution">
    <text evidence="6">The sequence shown here is derived from an EMBL/GenBank/DDBJ whole genome shotgun (WGS) entry which is preliminary data.</text>
</comment>
<dbReference type="Gene3D" id="3.20.20.10">
    <property type="entry name" value="Alanine racemase"/>
    <property type="match status" value="1"/>
</dbReference>
<name>A0A937J5T9_9GAMM</name>
<comment type="similarity">
    <text evidence="2 4">Belongs to the pyridoxal phosphate-binding protein YggS/PROSC family.</text>
</comment>
<evidence type="ECO:0000256" key="2">
    <source>
        <dbReference type="HAMAP-Rule" id="MF_02087"/>
    </source>
</evidence>
<evidence type="ECO:0000313" key="6">
    <source>
        <dbReference type="EMBL" id="MBL6903186.1"/>
    </source>
</evidence>
<dbReference type="GO" id="GO:0030170">
    <property type="term" value="F:pyridoxal phosphate binding"/>
    <property type="evidence" value="ECO:0007669"/>
    <property type="project" value="UniProtKB-UniRule"/>
</dbReference>
<reference evidence="6" key="1">
    <citation type="submission" date="2020-10" db="EMBL/GenBank/DDBJ databases">
        <title>Microbiome of the Black Sea water column analyzed by genome centric metagenomics.</title>
        <authorList>
            <person name="Cabello-Yeves P.J."/>
            <person name="Callieri C."/>
            <person name="Picazo A."/>
            <person name="Mehrshad M."/>
            <person name="Haro-Moreno J.M."/>
            <person name="Roda-Garcia J."/>
            <person name="Dzembekova N."/>
            <person name="Slabakova V."/>
            <person name="Slabakova N."/>
            <person name="Moncheva S."/>
            <person name="Rodriguez-Valera F."/>
        </authorList>
    </citation>
    <scope>NUCLEOTIDE SEQUENCE</scope>
    <source>
        <strain evidence="6">BS30m-G43</strain>
    </source>
</reference>
<dbReference type="HAMAP" id="MF_02087">
    <property type="entry name" value="PLP_homeostasis"/>
    <property type="match status" value="1"/>
</dbReference>
<dbReference type="PROSITE" id="PS01211">
    <property type="entry name" value="UPF0001"/>
    <property type="match status" value="1"/>
</dbReference>
<evidence type="ECO:0000313" key="7">
    <source>
        <dbReference type="Proteomes" id="UP000705230"/>
    </source>
</evidence>
<dbReference type="InterPro" id="IPR011078">
    <property type="entry name" value="PyrdxlP_homeostasis"/>
</dbReference>
<dbReference type="InterPro" id="IPR001608">
    <property type="entry name" value="Ala_racemase_N"/>
</dbReference>
<dbReference type="FunFam" id="3.20.20.10:FF:000018">
    <property type="entry name" value="Pyridoxal phosphate homeostasis protein"/>
    <property type="match status" value="1"/>
</dbReference>
<keyword evidence="1 2" id="KW-0663">Pyridoxal phosphate</keyword>